<dbReference type="Proteomes" id="UP001168098">
    <property type="component" value="Unassembled WGS sequence"/>
</dbReference>
<protein>
    <submittedName>
        <fullName evidence="2">Uncharacterized protein</fullName>
    </submittedName>
</protein>
<name>A0AA38ZZA8_VITRO</name>
<evidence type="ECO:0000313" key="3">
    <source>
        <dbReference type="Proteomes" id="UP001168098"/>
    </source>
</evidence>
<keyword evidence="1" id="KW-0472">Membrane</keyword>
<organism evidence="2 3">
    <name type="scientific">Vitis rotundifolia</name>
    <name type="common">Muscadine grape</name>
    <dbReference type="NCBI Taxonomy" id="103349"/>
    <lineage>
        <taxon>Eukaryota</taxon>
        <taxon>Viridiplantae</taxon>
        <taxon>Streptophyta</taxon>
        <taxon>Embryophyta</taxon>
        <taxon>Tracheophyta</taxon>
        <taxon>Spermatophyta</taxon>
        <taxon>Magnoliopsida</taxon>
        <taxon>eudicotyledons</taxon>
        <taxon>Gunneridae</taxon>
        <taxon>Pentapetalae</taxon>
        <taxon>rosids</taxon>
        <taxon>Vitales</taxon>
        <taxon>Vitaceae</taxon>
        <taxon>Viteae</taxon>
        <taxon>Vitis</taxon>
    </lineage>
</organism>
<keyword evidence="1" id="KW-1133">Transmembrane helix</keyword>
<comment type="caution">
    <text evidence="2">The sequence shown here is derived from an EMBL/GenBank/DDBJ whole genome shotgun (WGS) entry which is preliminary data.</text>
</comment>
<keyword evidence="3" id="KW-1185">Reference proteome</keyword>
<feature type="transmembrane region" description="Helical" evidence="1">
    <location>
        <begin position="12"/>
        <end position="31"/>
    </location>
</feature>
<evidence type="ECO:0000256" key="1">
    <source>
        <dbReference type="SAM" id="Phobius"/>
    </source>
</evidence>
<evidence type="ECO:0000313" key="2">
    <source>
        <dbReference type="EMBL" id="KAJ9698061.1"/>
    </source>
</evidence>
<keyword evidence="1" id="KW-0812">Transmembrane</keyword>
<dbReference type="EMBL" id="JARBHA010000006">
    <property type="protein sequence ID" value="KAJ9698061.1"/>
    <property type="molecule type" value="Genomic_DNA"/>
</dbReference>
<accession>A0AA38ZZA8</accession>
<reference evidence="2 3" key="1">
    <citation type="journal article" date="2023" name="BMC Biotechnol.">
        <title>Vitis rotundifolia cv Carlos genome sequencing.</title>
        <authorList>
            <person name="Huff M."/>
            <person name="Hulse-Kemp A."/>
            <person name="Scheffler B."/>
            <person name="Youngblood R."/>
            <person name="Simpson S."/>
            <person name="Babiker E."/>
            <person name="Staton M."/>
        </authorList>
    </citation>
    <scope>NUCLEOTIDE SEQUENCE [LARGE SCALE GENOMIC DNA]</scope>
    <source>
        <tissue evidence="2">Leaf</tissue>
    </source>
</reference>
<proteinExistence type="predicted"/>
<gene>
    <name evidence="2" type="ORF">PVL29_007254</name>
</gene>
<dbReference type="AlphaFoldDB" id="A0AA38ZZA8"/>
<sequence length="95" mass="10376">MLFAQPSAESHSSTTLANTLLPFGAVILIIFPHRDPPSYHRVDNATMRSELSWYLPSHSDGPPPSPPFSKLLLVRMAGVEEETGGEGVLELPPHM</sequence>